<dbReference type="GO" id="GO:0045087">
    <property type="term" value="P:innate immune response"/>
    <property type="evidence" value="ECO:0007669"/>
    <property type="project" value="TreeGrafter"/>
</dbReference>
<dbReference type="GO" id="GO:0005789">
    <property type="term" value="C:endoplasmic reticulum membrane"/>
    <property type="evidence" value="ECO:0007669"/>
    <property type="project" value="TreeGrafter"/>
</dbReference>
<dbReference type="InterPro" id="IPR055432">
    <property type="entry name" value="STING_LBD"/>
</dbReference>
<evidence type="ECO:0000313" key="2">
    <source>
        <dbReference type="EMBL" id="KAK3926965.1"/>
    </source>
</evidence>
<dbReference type="PANTHER" id="PTHR34339:SF1">
    <property type="entry name" value="STIMULATOR OF INTERFERON GENES PROTEIN"/>
    <property type="match status" value="1"/>
</dbReference>
<dbReference type="GO" id="GO:0061507">
    <property type="term" value="F:2',3'-cyclic GMP-AMP binding"/>
    <property type="evidence" value="ECO:0007669"/>
    <property type="project" value="TreeGrafter"/>
</dbReference>
<reference evidence="2" key="1">
    <citation type="submission" date="2021-07" db="EMBL/GenBank/DDBJ databases">
        <authorList>
            <person name="Catto M.A."/>
            <person name="Jacobson A."/>
            <person name="Kennedy G."/>
            <person name="Labadie P."/>
            <person name="Hunt B.G."/>
            <person name="Srinivasan R."/>
        </authorList>
    </citation>
    <scope>NUCLEOTIDE SEQUENCE</scope>
    <source>
        <strain evidence="2">PL_HMW_Pooled</strain>
        <tissue evidence="2">Head</tissue>
    </source>
</reference>
<name>A0AAE1HT37_9NEOP</name>
<dbReference type="GO" id="GO:0016239">
    <property type="term" value="P:positive regulation of macroautophagy"/>
    <property type="evidence" value="ECO:0007669"/>
    <property type="project" value="TreeGrafter"/>
</dbReference>
<dbReference type="AlphaFoldDB" id="A0AAE1HT37"/>
<dbReference type="GO" id="GO:0061709">
    <property type="term" value="P:reticulophagy"/>
    <property type="evidence" value="ECO:0007669"/>
    <property type="project" value="TreeGrafter"/>
</dbReference>
<keyword evidence="3" id="KW-1185">Reference proteome</keyword>
<evidence type="ECO:0000259" key="1">
    <source>
        <dbReference type="Pfam" id="PF15009"/>
    </source>
</evidence>
<gene>
    <name evidence="2" type="ORF">KUF71_015300</name>
</gene>
<dbReference type="GO" id="GO:0000045">
    <property type="term" value="P:autophagosome assembly"/>
    <property type="evidence" value="ECO:0007669"/>
    <property type="project" value="TreeGrafter"/>
</dbReference>
<comment type="caution">
    <text evidence="2">The sequence shown here is derived from an EMBL/GenBank/DDBJ whole genome shotgun (WGS) entry which is preliminary data.</text>
</comment>
<dbReference type="Proteomes" id="UP001219518">
    <property type="component" value="Unassembled WGS sequence"/>
</dbReference>
<dbReference type="PANTHER" id="PTHR34339">
    <property type="entry name" value="STIMULATOR OF INTERFERON GENES PROTEIN"/>
    <property type="match status" value="1"/>
</dbReference>
<dbReference type="InterPro" id="IPR029158">
    <property type="entry name" value="STING"/>
</dbReference>
<dbReference type="Pfam" id="PF15009">
    <property type="entry name" value="STING_LBD"/>
    <property type="match status" value="1"/>
</dbReference>
<accession>A0AAE1HT37</accession>
<protein>
    <submittedName>
        <fullName evidence="2">Stimulator of interferon genes protein</fullName>
    </submittedName>
</protein>
<evidence type="ECO:0000313" key="3">
    <source>
        <dbReference type="Proteomes" id="UP001219518"/>
    </source>
</evidence>
<dbReference type="GO" id="GO:0002218">
    <property type="term" value="P:activation of innate immune response"/>
    <property type="evidence" value="ECO:0007669"/>
    <property type="project" value="InterPro"/>
</dbReference>
<dbReference type="GO" id="GO:0035438">
    <property type="term" value="F:cyclic-di-GMP binding"/>
    <property type="evidence" value="ECO:0007669"/>
    <property type="project" value="TreeGrafter"/>
</dbReference>
<organism evidence="2 3">
    <name type="scientific">Frankliniella fusca</name>
    <dbReference type="NCBI Taxonomy" id="407009"/>
    <lineage>
        <taxon>Eukaryota</taxon>
        <taxon>Metazoa</taxon>
        <taxon>Ecdysozoa</taxon>
        <taxon>Arthropoda</taxon>
        <taxon>Hexapoda</taxon>
        <taxon>Insecta</taxon>
        <taxon>Pterygota</taxon>
        <taxon>Neoptera</taxon>
        <taxon>Paraneoptera</taxon>
        <taxon>Thysanoptera</taxon>
        <taxon>Terebrantia</taxon>
        <taxon>Thripoidea</taxon>
        <taxon>Thripidae</taxon>
        <taxon>Frankliniella</taxon>
    </lineage>
</organism>
<proteinExistence type="predicted"/>
<dbReference type="InterPro" id="IPR038623">
    <property type="entry name" value="STING_C_sf"/>
</dbReference>
<dbReference type="GO" id="GO:0005776">
    <property type="term" value="C:autophagosome"/>
    <property type="evidence" value="ECO:0007669"/>
    <property type="project" value="TreeGrafter"/>
</dbReference>
<dbReference type="Gene3D" id="3.40.50.12100">
    <property type="entry name" value="Stimulator of interferon genes protein"/>
    <property type="match status" value="1"/>
</dbReference>
<reference evidence="2" key="2">
    <citation type="journal article" date="2023" name="BMC Genomics">
        <title>Pest status, molecular evolution, and epigenetic factors derived from the genome assembly of Frankliniella fusca, a thysanopteran phytovirus vector.</title>
        <authorList>
            <person name="Catto M.A."/>
            <person name="Labadie P.E."/>
            <person name="Jacobson A.L."/>
            <person name="Kennedy G.G."/>
            <person name="Srinivasan R."/>
            <person name="Hunt B.G."/>
        </authorList>
    </citation>
    <scope>NUCLEOTIDE SEQUENCE</scope>
    <source>
        <strain evidence="2">PL_HMW_Pooled</strain>
    </source>
</reference>
<sequence length="309" mass="34820">MHHRCNNPDLSQLHVGLHFGANRCSGSYWELIQRSLSFNSHSILAGVITIAIGSQTKNITETWKDLGPVPICLSFGSFIIFHHIIQSECCPSWEAEVMKKLNGLDYGSGMAHSFFHGYLKLILPANGDNLQGIAHRIIKYMEMEQIREEDFPIKKLIVLIPRSGNLFALLSDEPSQVGGDPDITYAEKLQDHLRDRAGTKARVYRGGAYRLRVRTAGGKTLILYTVAEGATPVKTFREACSAGSLEAVHLKQHRDDIVSNFYLTLNKLITDDPELRHLVDLLYYDDVQSQVDVISLLKDHLLEARYKNF</sequence>
<dbReference type="GO" id="GO:0032481">
    <property type="term" value="P:positive regulation of type I interferon production"/>
    <property type="evidence" value="ECO:0007669"/>
    <property type="project" value="InterPro"/>
</dbReference>
<dbReference type="EMBL" id="JAHWGI010001273">
    <property type="protein sequence ID" value="KAK3926965.1"/>
    <property type="molecule type" value="Genomic_DNA"/>
</dbReference>
<feature type="domain" description="STING ligand-binding" evidence="1">
    <location>
        <begin position="105"/>
        <end position="295"/>
    </location>
</feature>